<dbReference type="CDD" id="cd04466">
    <property type="entry name" value="S1_YloQ_GTPase"/>
    <property type="match status" value="1"/>
</dbReference>
<dbReference type="GO" id="GO:0005525">
    <property type="term" value="F:GTP binding"/>
    <property type="evidence" value="ECO:0007669"/>
    <property type="project" value="UniProtKB-UniRule"/>
</dbReference>
<dbReference type="CDD" id="cd01854">
    <property type="entry name" value="YjeQ_EngC"/>
    <property type="match status" value="1"/>
</dbReference>
<feature type="binding site" evidence="10">
    <location>
        <position position="268"/>
    </location>
    <ligand>
        <name>Zn(2+)</name>
        <dbReference type="ChEBI" id="CHEBI:29105"/>
    </ligand>
</feature>
<dbReference type="NCBIfam" id="TIGR00157">
    <property type="entry name" value="ribosome small subunit-dependent GTPase A"/>
    <property type="match status" value="1"/>
</dbReference>
<keyword evidence="6 10" id="KW-0378">Hydrolase</keyword>
<keyword evidence="4 10" id="KW-0699">rRNA-binding</keyword>
<dbReference type="Pfam" id="PF03193">
    <property type="entry name" value="RsgA_GTPase"/>
    <property type="match status" value="1"/>
</dbReference>
<evidence type="ECO:0000256" key="1">
    <source>
        <dbReference type="ARBA" id="ARBA00022490"/>
    </source>
</evidence>
<feature type="binding site" evidence="10">
    <location>
        <position position="273"/>
    </location>
    <ligand>
        <name>Zn(2+)</name>
        <dbReference type="ChEBI" id="CHEBI:29105"/>
    </ligand>
</feature>
<gene>
    <name evidence="10 13" type="primary">rsgA</name>
    <name evidence="13" type="ORF">L0661_22450</name>
</gene>
<evidence type="ECO:0000313" key="14">
    <source>
        <dbReference type="Proteomes" id="UP001139411"/>
    </source>
</evidence>
<dbReference type="SUPFAM" id="SSF50249">
    <property type="entry name" value="Nucleic acid-binding proteins"/>
    <property type="match status" value="1"/>
</dbReference>
<evidence type="ECO:0000256" key="6">
    <source>
        <dbReference type="ARBA" id="ARBA00022801"/>
    </source>
</evidence>
<proteinExistence type="inferred from homology"/>
<evidence type="ECO:0000256" key="8">
    <source>
        <dbReference type="ARBA" id="ARBA00022884"/>
    </source>
</evidence>
<dbReference type="Pfam" id="PF16745">
    <property type="entry name" value="RsgA_N"/>
    <property type="match status" value="1"/>
</dbReference>
<dbReference type="InterPro" id="IPR027417">
    <property type="entry name" value="P-loop_NTPase"/>
</dbReference>
<feature type="binding site" evidence="10">
    <location>
        <position position="275"/>
    </location>
    <ligand>
        <name>Zn(2+)</name>
        <dbReference type="ChEBI" id="CHEBI:29105"/>
    </ligand>
</feature>
<dbReference type="SUPFAM" id="SSF52540">
    <property type="entry name" value="P-loop containing nucleoside triphosphate hydrolases"/>
    <property type="match status" value="1"/>
</dbReference>
<keyword evidence="3 10" id="KW-0479">Metal-binding</keyword>
<dbReference type="HAMAP" id="MF_01820">
    <property type="entry name" value="GTPase_RsgA"/>
    <property type="match status" value="1"/>
</dbReference>
<comment type="subcellular location">
    <subcellularLocation>
        <location evidence="10">Cytoplasm</location>
    </subcellularLocation>
</comment>
<evidence type="ECO:0000259" key="12">
    <source>
        <dbReference type="PROSITE" id="PS51721"/>
    </source>
</evidence>
<feature type="domain" description="CP-type G" evidence="12">
    <location>
        <begin position="82"/>
        <end position="244"/>
    </location>
</feature>
<keyword evidence="7 10" id="KW-0862">Zinc</keyword>
<name>A0A9X1TVB5_9BACT</name>
<dbReference type="Gene3D" id="3.40.50.300">
    <property type="entry name" value="P-loop containing nucleotide triphosphate hydrolases"/>
    <property type="match status" value="1"/>
</dbReference>
<dbReference type="InterPro" id="IPR030378">
    <property type="entry name" value="G_CP_dom"/>
</dbReference>
<dbReference type="Proteomes" id="UP001139411">
    <property type="component" value="Unassembled WGS sequence"/>
</dbReference>
<sequence length="311" mass="34680">MELVKGLVLRSTGSWYDVRDSRDGHIWQCRLKGKFKALGLKVTNPIAVGDNVRFEEEDETQNFGIIHEIMPRENYVVRRSVHKTAHAHLIAANVDQAILIATLVFPRTSLGFIDRFLVAIESFRIPGVLIFNKQDLLNDDMKEFQAELMELYESLGYTCMATTAVSEEGLEEFAALLGGKVSLLSGHSGVGKSTLVNAIAPDLDIKTQEVSTFANKGVHTTTFAEMFELEPGTFIIDSPGIKELGLSDMKAEEISHYFPEMRELLNQCRFNNCQHINEPGCAVKDAVSEGRIAVSRYESYLSMVGGQDNRK</sequence>
<protein>
    <recommendedName>
        <fullName evidence="10">Small ribosomal subunit biogenesis GTPase RsgA</fullName>
        <ecNumber evidence="10">3.6.1.-</ecNumber>
    </recommendedName>
</protein>
<dbReference type="EMBL" id="JAKFFV010000016">
    <property type="protein sequence ID" value="MCF2501100.1"/>
    <property type="molecule type" value="Genomic_DNA"/>
</dbReference>
<comment type="function">
    <text evidence="10">One of several proteins that assist in the late maturation steps of the functional core of the 30S ribosomal subunit. Helps release RbfA from mature subunits. May play a role in the assembly of ribosomal proteins into the subunit. Circularly permuted GTPase that catalyzes slow GTP hydrolysis, GTPase activity is stimulated by the 30S ribosomal subunit.</text>
</comment>
<feature type="binding site" evidence="10">
    <location>
        <begin position="186"/>
        <end position="194"/>
    </location>
    <ligand>
        <name>GTP</name>
        <dbReference type="ChEBI" id="CHEBI:37565"/>
    </ligand>
</feature>
<dbReference type="GO" id="GO:0019843">
    <property type="term" value="F:rRNA binding"/>
    <property type="evidence" value="ECO:0007669"/>
    <property type="project" value="UniProtKB-KW"/>
</dbReference>
<dbReference type="PROSITE" id="PS50936">
    <property type="entry name" value="ENGC_GTPASE"/>
    <property type="match status" value="1"/>
</dbReference>
<dbReference type="GO" id="GO:0003924">
    <property type="term" value="F:GTPase activity"/>
    <property type="evidence" value="ECO:0007669"/>
    <property type="project" value="UniProtKB-UniRule"/>
</dbReference>
<comment type="caution">
    <text evidence="13">The sequence shown here is derived from an EMBL/GenBank/DDBJ whole genome shotgun (WGS) entry which is preliminary data.</text>
</comment>
<evidence type="ECO:0000256" key="3">
    <source>
        <dbReference type="ARBA" id="ARBA00022723"/>
    </source>
</evidence>
<evidence type="ECO:0000256" key="7">
    <source>
        <dbReference type="ARBA" id="ARBA00022833"/>
    </source>
</evidence>
<dbReference type="PROSITE" id="PS51721">
    <property type="entry name" value="G_CP"/>
    <property type="match status" value="1"/>
</dbReference>
<keyword evidence="2 10" id="KW-0690">Ribosome biogenesis</keyword>
<reference evidence="13" key="1">
    <citation type="submission" date="2022-01" db="EMBL/GenBank/DDBJ databases">
        <title>Novel species in genus Dyadobacter.</title>
        <authorList>
            <person name="Ma C."/>
        </authorList>
    </citation>
    <scope>NUCLEOTIDE SEQUENCE</scope>
    <source>
        <strain evidence="13">CY357</strain>
    </source>
</reference>
<evidence type="ECO:0000256" key="9">
    <source>
        <dbReference type="ARBA" id="ARBA00023134"/>
    </source>
</evidence>
<dbReference type="InterPro" id="IPR010914">
    <property type="entry name" value="RsgA_GTPase_dom"/>
</dbReference>
<evidence type="ECO:0000256" key="4">
    <source>
        <dbReference type="ARBA" id="ARBA00022730"/>
    </source>
</evidence>
<dbReference type="InterPro" id="IPR004881">
    <property type="entry name" value="Ribosome_biogen_GTPase_RsgA"/>
</dbReference>
<evidence type="ECO:0000259" key="11">
    <source>
        <dbReference type="PROSITE" id="PS50936"/>
    </source>
</evidence>
<dbReference type="GO" id="GO:0005737">
    <property type="term" value="C:cytoplasm"/>
    <property type="evidence" value="ECO:0007669"/>
    <property type="project" value="UniProtKB-SubCell"/>
</dbReference>
<organism evidence="13 14">
    <name type="scientific">Dyadobacter chenhuakuii</name>
    <dbReference type="NCBI Taxonomy" id="2909339"/>
    <lineage>
        <taxon>Bacteria</taxon>
        <taxon>Pseudomonadati</taxon>
        <taxon>Bacteroidota</taxon>
        <taxon>Cytophagia</taxon>
        <taxon>Cytophagales</taxon>
        <taxon>Spirosomataceae</taxon>
        <taxon>Dyadobacter</taxon>
    </lineage>
</organism>
<dbReference type="PANTHER" id="PTHR32120">
    <property type="entry name" value="SMALL RIBOSOMAL SUBUNIT BIOGENESIS GTPASE RSGA"/>
    <property type="match status" value="1"/>
</dbReference>
<feature type="domain" description="EngC GTPase" evidence="11">
    <location>
        <begin position="92"/>
        <end position="242"/>
    </location>
</feature>
<evidence type="ECO:0000256" key="2">
    <source>
        <dbReference type="ARBA" id="ARBA00022517"/>
    </source>
</evidence>
<comment type="cofactor">
    <cofactor evidence="10">
        <name>Zn(2+)</name>
        <dbReference type="ChEBI" id="CHEBI:29105"/>
    </cofactor>
    <text evidence="10">Binds 1 zinc ion per subunit.</text>
</comment>
<feature type="binding site" evidence="10">
    <location>
        <position position="281"/>
    </location>
    <ligand>
        <name>Zn(2+)</name>
        <dbReference type="ChEBI" id="CHEBI:29105"/>
    </ligand>
</feature>
<accession>A0A9X1TVB5</accession>
<dbReference type="Gene3D" id="2.40.50.140">
    <property type="entry name" value="Nucleic acid-binding proteins"/>
    <property type="match status" value="1"/>
</dbReference>
<dbReference type="GO" id="GO:0042274">
    <property type="term" value="P:ribosomal small subunit biogenesis"/>
    <property type="evidence" value="ECO:0007669"/>
    <property type="project" value="UniProtKB-UniRule"/>
</dbReference>
<dbReference type="InterPro" id="IPR012340">
    <property type="entry name" value="NA-bd_OB-fold"/>
</dbReference>
<comment type="subunit">
    <text evidence="10">Monomer. Associates with 30S ribosomal subunit, binds 16S rRNA.</text>
</comment>
<keyword evidence="9 10" id="KW-0342">GTP-binding</keyword>
<evidence type="ECO:0000256" key="10">
    <source>
        <dbReference type="HAMAP-Rule" id="MF_01820"/>
    </source>
</evidence>
<dbReference type="InterPro" id="IPR031944">
    <property type="entry name" value="RsgA_N"/>
</dbReference>
<keyword evidence="8 10" id="KW-0694">RNA-binding</keyword>
<comment type="similarity">
    <text evidence="10">Belongs to the TRAFAC class YlqF/YawG GTPase family. RsgA subfamily.</text>
</comment>
<dbReference type="GO" id="GO:0046872">
    <property type="term" value="F:metal ion binding"/>
    <property type="evidence" value="ECO:0007669"/>
    <property type="project" value="UniProtKB-KW"/>
</dbReference>
<keyword evidence="5 10" id="KW-0547">Nucleotide-binding</keyword>
<feature type="binding site" evidence="10">
    <location>
        <begin position="132"/>
        <end position="135"/>
    </location>
    <ligand>
        <name>GTP</name>
        <dbReference type="ChEBI" id="CHEBI:37565"/>
    </ligand>
</feature>
<dbReference type="AlphaFoldDB" id="A0A9X1TVB5"/>
<dbReference type="Gene3D" id="1.10.40.50">
    <property type="entry name" value="Probable gtpase engc, domain 3"/>
    <property type="match status" value="1"/>
</dbReference>
<dbReference type="PANTHER" id="PTHR32120:SF11">
    <property type="entry name" value="SMALL RIBOSOMAL SUBUNIT BIOGENESIS GTPASE RSGA 1, MITOCHONDRIAL-RELATED"/>
    <property type="match status" value="1"/>
</dbReference>
<keyword evidence="1 10" id="KW-0963">Cytoplasm</keyword>
<dbReference type="RefSeq" id="WP_235179349.1">
    <property type="nucleotide sequence ID" value="NZ_JAKFFV010000016.1"/>
</dbReference>
<dbReference type="EC" id="3.6.1.-" evidence="10"/>
<evidence type="ECO:0000256" key="5">
    <source>
        <dbReference type="ARBA" id="ARBA00022741"/>
    </source>
</evidence>
<evidence type="ECO:0000313" key="13">
    <source>
        <dbReference type="EMBL" id="MCF2501100.1"/>
    </source>
</evidence>